<evidence type="ECO:0000256" key="6">
    <source>
        <dbReference type="ARBA" id="ARBA00023065"/>
    </source>
</evidence>
<dbReference type="InterPro" id="IPR023632">
    <property type="entry name" value="ATP_synth_F1_gsu_CS"/>
</dbReference>
<comment type="function">
    <text evidence="1 10">Produces ATP from ADP in the presence of a proton gradient across the membrane. The gamma chain is believed to be important in regulating ATPase activity and the flow of protons through the CF(0) complex.</text>
</comment>
<evidence type="ECO:0000256" key="5">
    <source>
        <dbReference type="ARBA" id="ARBA00022781"/>
    </source>
</evidence>
<dbReference type="GO" id="GO:0046933">
    <property type="term" value="F:proton-transporting ATP synthase activity, rotational mechanism"/>
    <property type="evidence" value="ECO:0007669"/>
    <property type="project" value="UniProtKB-UniRule"/>
</dbReference>
<keyword evidence="9 10" id="KW-0066">ATP synthesis</keyword>
<evidence type="ECO:0000256" key="1">
    <source>
        <dbReference type="ARBA" id="ARBA00003456"/>
    </source>
</evidence>
<proteinExistence type="inferred from homology"/>
<dbReference type="OrthoDB" id="9812769at2"/>
<dbReference type="GO" id="GO:0005886">
    <property type="term" value="C:plasma membrane"/>
    <property type="evidence" value="ECO:0007669"/>
    <property type="project" value="UniProtKB-SubCell"/>
</dbReference>
<dbReference type="GO" id="GO:0042777">
    <property type="term" value="P:proton motive force-driven plasma membrane ATP synthesis"/>
    <property type="evidence" value="ECO:0007669"/>
    <property type="project" value="UniProtKB-UniRule"/>
</dbReference>
<dbReference type="InterPro" id="IPR035968">
    <property type="entry name" value="ATP_synth_F1_ATPase_gsu"/>
</dbReference>
<evidence type="ECO:0000256" key="7">
    <source>
        <dbReference type="ARBA" id="ARBA00023136"/>
    </source>
</evidence>
<protein>
    <recommendedName>
        <fullName evidence="10">ATP synthase gamma chain</fullName>
    </recommendedName>
    <alternativeName>
        <fullName evidence="10">ATP synthase F1 sector gamma subunit</fullName>
    </alternativeName>
    <alternativeName>
        <fullName evidence="10">F-ATPase gamma subunit</fullName>
    </alternativeName>
</protein>
<dbReference type="GO" id="GO:0005524">
    <property type="term" value="F:ATP binding"/>
    <property type="evidence" value="ECO:0007669"/>
    <property type="project" value="UniProtKB-UniRule"/>
</dbReference>
<dbReference type="RefSeq" id="WP_141844498.1">
    <property type="nucleotide sequence ID" value="NZ_VFPM01000002.1"/>
</dbReference>
<comment type="caution">
    <text evidence="11">The sequence shown here is derived from an EMBL/GenBank/DDBJ whole genome shotgun (WGS) entry which is preliminary data.</text>
</comment>
<keyword evidence="10" id="KW-1003">Cell membrane</keyword>
<sequence>MGAQMRIYRQRIKSVNSIKKITNAMELIAAARVIKARQRATEAMPYTTALTRAVSAVASNTNEDHPLTTSITDAKRAGVVIITADRGLAGAYSVAALKRAAELVALLESEGKEVVPYLVGRKAVSYYKFRKREYAQEWTGFTDAPTFENAKEIADRITADFLKEYAEGGMDEIHLVYTRFRSMVRQDPHVLRLLPLEVVDKDVDGDSDRGLDFTVQHYDEGQLAPEYDFEPSASEVLDRLLPKYVRNRIYTALLSSSASELAARQRAMKSATDNATELIKTYQRLANQARQAGITQEISEIVGGANALADAKK</sequence>
<keyword evidence="6 10" id="KW-0406">Ion transport</keyword>
<dbReference type="Proteomes" id="UP000316747">
    <property type="component" value="Unassembled WGS sequence"/>
</dbReference>
<dbReference type="EMBL" id="VFPM01000002">
    <property type="protein sequence ID" value="TQM62402.1"/>
    <property type="molecule type" value="Genomic_DNA"/>
</dbReference>
<comment type="subcellular location">
    <subcellularLocation>
        <location evidence="10">Cell membrane</location>
        <topology evidence="10">Peripheral membrane protein</topology>
    </subcellularLocation>
    <subcellularLocation>
        <location evidence="2">Membrane</location>
        <topology evidence="2">Peripheral membrane protein</topology>
    </subcellularLocation>
</comment>
<comment type="similarity">
    <text evidence="3 10">Belongs to the ATPase gamma chain family.</text>
</comment>
<gene>
    <name evidence="10" type="primary">atpG</name>
    <name evidence="11" type="ORF">FBY41_2434</name>
</gene>
<keyword evidence="7 10" id="KW-0472">Membrane</keyword>
<keyword evidence="8 10" id="KW-0139">CF(1)</keyword>
<dbReference type="Gene3D" id="1.10.287.80">
    <property type="entry name" value="ATP synthase, gamma subunit, helix hairpin domain"/>
    <property type="match status" value="2"/>
</dbReference>
<evidence type="ECO:0000256" key="2">
    <source>
        <dbReference type="ARBA" id="ARBA00004170"/>
    </source>
</evidence>
<dbReference type="NCBIfam" id="NF004145">
    <property type="entry name" value="PRK05621.1-2"/>
    <property type="match status" value="1"/>
</dbReference>
<dbReference type="GO" id="GO:0045259">
    <property type="term" value="C:proton-transporting ATP synthase complex"/>
    <property type="evidence" value="ECO:0007669"/>
    <property type="project" value="UniProtKB-KW"/>
</dbReference>
<evidence type="ECO:0000313" key="11">
    <source>
        <dbReference type="EMBL" id="TQM62402.1"/>
    </source>
</evidence>
<evidence type="ECO:0000256" key="8">
    <source>
        <dbReference type="ARBA" id="ARBA00023196"/>
    </source>
</evidence>
<dbReference type="SUPFAM" id="SSF52943">
    <property type="entry name" value="ATP synthase (F1-ATPase), gamma subunit"/>
    <property type="match status" value="1"/>
</dbReference>
<dbReference type="Pfam" id="PF00231">
    <property type="entry name" value="ATP-synt"/>
    <property type="match status" value="1"/>
</dbReference>
<reference evidence="11 12" key="1">
    <citation type="submission" date="2019-06" db="EMBL/GenBank/DDBJ databases">
        <title>Genome sequencing of plant associated microbes to promote plant fitness in Sorghum bicolor and Oryza sativa.</title>
        <authorList>
            <person name="Coleman-Derr D."/>
        </authorList>
    </citation>
    <scope>NUCLEOTIDE SEQUENCE [LARGE SCALE GENOMIC DNA]</scope>
    <source>
        <strain evidence="11 12">KV-663</strain>
    </source>
</reference>
<dbReference type="PANTHER" id="PTHR11693">
    <property type="entry name" value="ATP SYNTHASE GAMMA CHAIN"/>
    <property type="match status" value="1"/>
</dbReference>
<accession>A0A543HVU5</accession>
<comment type="subunit">
    <text evidence="10">F-type ATPases have 2 components, CF(1) - the catalytic core - and CF(0) - the membrane proton channel. CF(1) has five subunits: alpha(3), beta(3), gamma(1), delta(1), epsilon(1). CF(0) has three main subunits: a, b and c.</text>
</comment>
<keyword evidence="4 10" id="KW-0813">Transport</keyword>
<dbReference type="AlphaFoldDB" id="A0A543HVU5"/>
<evidence type="ECO:0000256" key="3">
    <source>
        <dbReference type="ARBA" id="ARBA00007681"/>
    </source>
</evidence>
<dbReference type="PROSITE" id="PS00153">
    <property type="entry name" value="ATPASE_GAMMA"/>
    <property type="match status" value="1"/>
</dbReference>
<evidence type="ECO:0000313" key="12">
    <source>
        <dbReference type="Proteomes" id="UP000316747"/>
    </source>
</evidence>
<dbReference type="PANTHER" id="PTHR11693:SF22">
    <property type="entry name" value="ATP SYNTHASE SUBUNIT GAMMA, MITOCHONDRIAL"/>
    <property type="match status" value="1"/>
</dbReference>
<evidence type="ECO:0000256" key="4">
    <source>
        <dbReference type="ARBA" id="ARBA00022448"/>
    </source>
</evidence>
<dbReference type="Gene3D" id="3.40.1380.10">
    <property type="match status" value="1"/>
</dbReference>
<keyword evidence="5 10" id="KW-0375">Hydrogen ion transport</keyword>
<dbReference type="PRINTS" id="PR00126">
    <property type="entry name" value="ATPASEGAMMA"/>
</dbReference>
<dbReference type="CDD" id="cd12151">
    <property type="entry name" value="F1-ATPase_gamma"/>
    <property type="match status" value="1"/>
</dbReference>
<dbReference type="NCBIfam" id="TIGR01146">
    <property type="entry name" value="ATPsyn_F1gamma"/>
    <property type="match status" value="1"/>
</dbReference>
<keyword evidence="12" id="KW-1185">Reference proteome</keyword>
<evidence type="ECO:0000256" key="10">
    <source>
        <dbReference type="HAMAP-Rule" id="MF_00815"/>
    </source>
</evidence>
<evidence type="ECO:0000256" key="9">
    <source>
        <dbReference type="ARBA" id="ARBA00023310"/>
    </source>
</evidence>
<dbReference type="HAMAP" id="MF_00815">
    <property type="entry name" value="ATP_synth_gamma_bact"/>
    <property type="match status" value="1"/>
</dbReference>
<dbReference type="InterPro" id="IPR000131">
    <property type="entry name" value="ATP_synth_F1_gsu"/>
</dbReference>
<organism evidence="11 12">
    <name type="scientific">Humibacillus xanthopallidus</name>
    <dbReference type="NCBI Taxonomy" id="412689"/>
    <lineage>
        <taxon>Bacteria</taxon>
        <taxon>Bacillati</taxon>
        <taxon>Actinomycetota</taxon>
        <taxon>Actinomycetes</taxon>
        <taxon>Micrococcales</taxon>
        <taxon>Intrasporangiaceae</taxon>
        <taxon>Humibacillus</taxon>
    </lineage>
</organism>
<name>A0A543HVU5_9MICO</name>